<accession>A0AAD9VV99</accession>
<comment type="caution">
    <text evidence="1">The sequence shown here is derived from an EMBL/GenBank/DDBJ whole genome shotgun (WGS) entry which is preliminary data.</text>
</comment>
<protein>
    <submittedName>
        <fullName evidence="1">Uncharacterized protein</fullName>
    </submittedName>
</protein>
<name>A0AAD9VV99_9HYME</name>
<sequence>MGYICVSSLACYARSIREALRRRISRAISVTYYCGNLTARGNSTLDLKFELKSTSMNNIKGTLYQMGGLNTDNRLTTMLTMNTINIFNTFYPCYKFGPIIGAPGRSKPLP</sequence>
<evidence type="ECO:0000313" key="1">
    <source>
        <dbReference type="EMBL" id="KAK2587270.1"/>
    </source>
</evidence>
<reference evidence="1" key="1">
    <citation type="submission" date="2021-08" db="EMBL/GenBank/DDBJ databases">
        <authorList>
            <person name="Misof B."/>
            <person name="Oliver O."/>
            <person name="Podsiadlowski L."/>
            <person name="Donath A."/>
            <person name="Peters R."/>
            <person name="Mayer C."/>
            <person name="Rust J."/>
            <person name="Gunkel S."/>
            <person name="Lesny P."/>
            <person name="Martin S."/>
            <person name="Oeyen J.P."/>
            <person name="Petersen M."/>
            <person name="Panagiotis P."/>
            <person name="Wilbrandt J."/>
            <person name="Tanja T."/>
        </authorList>
    </citation>
    <scope>NUCLEOTIDE SEQUENCE</scope>
    <source>
        <strain evidence="1">GBR_01_08_01A</strain>
        <tissue evidence="1">Thorax + abdomen</tissue>
    </source>
</reference>
<evidence type="ECO:0000313" key="2">
    <source>
        <dbReference type="Proteomes" id="UP001258017"/>
    </source>
</evidence>
<organism evidence="1 2">
    <name type="scientific">Odynerus spinipes</name>
    <dbReference type="NCBI Taxonomy" id="1348599"/>
    <lineage>
        <taxon>Eukaryota</taxon>
        <taxon>Metazoa</taxon>
        <taxon>Ecdysozoa</taxon>
        <taxon>Arthropoda</taxon>
        <taxon>Hexapoda</taxon>
        <taxon>Insecta</taxon>
        <taxon>Pterygota</taxon>
        <taxon>Neoptera</taxon>
        <taxon>Endopterygota</taxon>
        <taxon>Hymenoptera</taxon>
        <taxon>Apocrita</taxon>
        <taxon>Aculeata</taxon>
        <taxon>Vespoidea</taxon>
        <taxon>Vespidae</taxon>
        <taxon>Eumeninae</taxon>
        <taxon>Odynerus</taxon>
    </lineage>
</organism>
<proteinExistence type="predicted"/>
<dbReference type="EMBL" id="JAIFRP010000007">
    <property type="protein sequence ID" value="KAK2587270.1"/>
    <property type="molecule type" value="Genomic_DNA"/>
</dbReference>
<dbReference type="Proteomes" id="UP001258017">
    <property type="component" value="Unassembled WGS sequence"/>
</dbReference>
<keyword evidence="2" id="KW-1185">Reference proteome</keyword>
<dbReference type="AlphaFoldDB" id="A0AAD9VV99"/>
<reference evidence="1" key="2">
    <citation type="journal article" date="2023" name="Commun. Biol.">
        <title>Intrasexual cuticular hydrocarbon dimorphism in a wasp sheds light on hydrocarbon biosynthesis genes in Hymenoptera.</title>
        <authorList>
            <person name="Moris V.C."/>
            <person name="Podsiadlowski L."/>
            <person name="Martin S."/>
            <person name="Oeyen J.P."/>
            <person name="Donath A."/>
            <person name="Petersen M."/>
            <person name="Wilbrandt J."/>
            <person name="Misof B."/>
            <person name="Liedtke D."/>
            <person name="Thamm M."/>
            <person name="Scheiner R."/>
            <person name="Schmitt T."/>
            <person name="Niehuis O."/>
        </authorList>
    </citation>
    <scope>NUCLEOTIDE SEQUENCE</scope>
    <source>
        <strain evidence="1">GBR_01_08_01A</strain>
    </source>
</reference>
<gene>
    <name evidence="1" type="ORF">KPH14_003000</name>
</gene>